<dbReference type="STRING" id="441620.Mpop_2228"/>
<accession>B1Z870</accession>
<dbReference type="InterPro" id="IPR015876">
    <property type="entry name" value="Acyl-CoA_DS"/>
</dbReference>
<dbReference type="GO" id="GO:0006633">
    <property type="term" value="P:fatty acid biosynthetic process"/>
    <property type="evidence" value="ECO:0007669"/>
    <property type="project" value="UniProtKB-KW"/>
</dbReference>
<evidence type="ECO:0000313" key="14">
    <source>
        <dbReference type="Proteomes" id="UP000007136"/>
    </source>
</evidence>
<sequence length="346" mass="37560">MQRNAKECLSTERVISDPGVSATEGRVAWAPERSLWIGGMTLAALTLGPVFVTPGAVILFLVTSAVTLCLGHSVGLHRLLIHRSFEAPLWLERVMVWLGTLVGMAGPLGMVRLHDMRDWAQRQAACHDLHAHRARLLKDAWWQMHCRLDLAHPPRFVPEARLRDDAFLRGLEATWMLQQVPLGLVFFSLGGMPWLVWGIAVRVAVSVTGHWAVGHVTHRRGPQGWAVDGVAVQGYDLPRVALITFGEAWHGNHHAWPGSARLGIEPGQADPGWWVLLALRRLGLVWGLREPADLLPRAGLRRLGAVAAVGQGGDCEASVGGPLRPSFRSGSPCAASATLPTPGRAG</sequence>
<feature type="transmembrane region" description="Helical" evidence="12">
    <location>
        <begin position="42"/>
        <end position="74"/>
    </location>
</feature>
<organism evidence="13 14">
    <name type="scientific">Methylorubrum populi (strain ATCC BAA-705 / NCIMB 13946 / BJ001)</name>
    <name type="common">Methylobacterium populi</name>
    <dbReference type="NCBI Taxonomy" id="441620"/>
    <lineage>
        <taxon>Bacteria</taxon>
        <taxon>Pseudomonadati</taxon>
        <taxon>Pseudomonadota</taxon>
        <taxon>Alphaproteobacteria</taxon>
        <taxon>Hyphomicrobiales</taxon>
        <taxon>Methylobacteriaceae</taxon>
        <taxon>Methylorubrum</taxon>
    </lineage>
</organism>
<evidence type="ECO:0000256" key="5">
    <source>
        <dbReference type="ARBA" id="ARBA00022832"/>
    </source>
</evidence>
<dbReference type="PANTHER" id="PTHR11351">
    <property type="entry name" value="ACYL-COA DESATURASE"/>
    <property type="match status" value="1"/>
</dbReference>
<keyword evidence="7" id="KW-0560">Oxidoreductase</keyword>
<evidence type="ECO:0000256" key="4">
    <source>
        <dbReference type="ARBA" id="ARBA00022692"/>
    </source>
</evidence>
<evidence type="ECO:0000256" key="8">
    <source>
        <dbReference type="ARBA" id="ARBA00023098"/>
    </source>
</evidence>
<name>B1Z870_METPB</name>
<proteinExistence type="inferred from homology"/>
<evidence type="ECO:0000256" key="7">
    <source>
        <dbReference type="ARBA" id="ARBA00023002"/>
    </source>
</evidence>
<evidence type="ECO:0000256" key="6">
    <source>
        <dbReference type="ARBA" id="ARBA00022989"/>
    </source>
</evidence>
<dbReference type="PANTHER" id="PTHR11351:SF31">
    <property type="entry name" value="DESATURASE 1, ISOFORM A-RELATED"/>
    <property type="match status" value="1"/>
</dbReference>
<keyword evidence="10" id="KW-0275">Fatty acid biosynthesis</keyword>
<dbReference type="HOGENOM" id="CLU_027359_1_2_5"/>
<keyword evidence="9 12" id="KW-0472">Membrane</keyword>
<dbReference type="KEGG" id="mpo:Mpop_2228"/>
<evidence type="ECO:0000256" key="9">
    <source>
        <dbReference type="ARBA" id="ARBA00023136"/>
    </source>
</evidence>
<dbReference type="eggNOG" id="COG1398">
    <property type="taxonomic scope" value="Bacteria"/>
</dbReference>
<dbReference type="AlphaFoldDB" id="B1Z870"/>
<dbReference type="Proteomes" id="UP000007136">
    <property type="component" value="Chromosome"/>
</dbReference>
<dbReference type="GO" id="GO:0016717">
    <property type="term" value="F:oxidoreductase activity, acting on paired donors, with oxidation of a pair of donors resulting in the reduction of molecular oxygen to two molecules of water"/>
    <property type="evidence" value="ECO:0007669"/>
    <property type="project" value="InterPro"/>
</dbReference>
<evidence type="ECO:0000256" key="11">
    <source>
        <dbReference type="SAM" id="MobiDB-lite"/>
    </source>
</evidence>
<comment type="similarity">
    <text evidence="2">Belongs to the fatty acid desaturase type 2 family.</text>
</comment>
<feature type="region of interest" description="Disordered" evidence="11">
    <location>
        <begin position="320"/>
        <end position="346"/>
    </location>
</feature>
<keyword evidence="6 12" id="KW-1133">Transmembrane helix</keyword>
<reference evidence="13" key="1">
    <citation type="submission" date="2008-04" db="EMBL/GenBank/DDBJ databases">
        <title>Complete sequence of chromosome of Methylobacterium populi BJ001.</title>
        <authorList>
            <consortium name="US DOE Joint Genome Institute"/>
            <person name="Copeland A."/>
            <person name="Lucas S."/>
            <person name="Lapidus A."/>
            <person name="Glavina del Rio T."/>
            <person name="Dalin E."/>
            <person name="Tice H."/>
            <person name="Bruce D."/>
            <person name="Goodwin L."/>
            <person name="Pitluck S."/>
            <person name="Chertkov O."/>
            <person name="Brettin T."/>
            <person name="Detter J.C."/>
            <person name="Han C."/>
            <person name="Kuske C.R."/>
            <person name="Schmutz J."/>
            <person name="Larimer F."/>
            <person name="Land M."/>
            <person name="Hauser L."/>
            <person name="Kyrpides N."/>
            <person name="Mikhailova N."/>
            <person name="Marx C."/>
            <person name="Richardson P."/>
        </authorList>
    </citation>
    <scope>NUCLEOTIDE SEQUENCE [LARGE SCALE GENOMIC DNA]</scope>
    <source>
        <strain evidence="13">BJ001</strain>
    </source>
</reference>
<dbReference type="GO" id="GO:0016020">
    <property type="term" value="C:membrane"/>
    <property type="evidence" value="ECO:0007669"/>
    <property type="project" value="UniProtKB-SubCell"/>
</dbReference>
<dbReference type="EMBL" id="CP001029">
    <property type="protein sequence ID" value="ACB80390.1"/>
    <property type="molecule type" value="Genomic_DNA"/>
</dbReference>
<feature type="transmembrane region" description="Helical" evidence="12">
    <location>
        <begin position="94"/>
        <end position="113"/>
    </location>
</feature>
<evidence type="ECO:0000313" key="13">
    <source>
        <dbReference type="EMBL" id="ACB80390.1"/>
    </source>
</evidence>
<keyword evidence="5" id="KW-0276">Fatty acid metabolism</keyword>
<keyword evidence="3" id="KW-0444">Lipid biosynthesis</keyword>
<evidence type="ECO:0000256" key="12">
    <source>
        <dbReference type="SAM" id="Phobius"/>
    </source>
</evidence>
<evidence type="ECO:0000256" key="2">
    <source>
        <dbReference type="ARBA" id="ARBA00008749"/>
    </source>
</evidence>
<comment type="subcellular location">
    <subcellularLocation>
        <location evidence="1">Membrane</location>
        <topology evidence="1">Multi-pass membrane protein</topology>
    </subcellularLocation>
</comment>
<keyword evidence="8" id="KW-0443">Lipid metabolism</keyword>
<evidence type="ECO:0000256" key="10">
    <source>
        <dbReference type="ARBA" id="ARBA00023160"/>
    </source>
</evidence>
<dbReference type="RefSeq" id="WP_012454124.1">
    <property type="nucleotide sequence ID" value="NC_010725.1"/>
</dbReference>
<evidence type="ECO:0000256" key="1">
    <source>
        <dbReference type="ARBA" id="ARBA00004141"/>
    </source>
</evidence>
<evidence type="ECO:0000256" key="3">
    <source>
        <dbReference type="ARBA" id="ARBA00022516"/>
    </source>
</evidence>
<dbReference type="CDD" id="cd03505">
    <property type="entry name" value="Delta9-FADS-like"/>
    <property type="match status" value="1"/>
</dbReference>
<keyword evidence="4 12" id="KW-0812">Transmembrane</keyword>
<protein>
    <submittedName>
        <fullName evidence="13">Fatty acid desaturase</fullName>
    </submittedName>
</protein>
<gene>
    <name evidence="13" type="ordered locus">Mpop_2228</name>
</gene>